<dbReference type="CDD" id="cd02181">
    <property type="entry name" value="GH16_fungal_Lam16A_glucanase"/>
    <property type="match status" value="1"/>
</dbReference>
<dbReference type="InterPro" id="IPR000757">
    <property type="entry name" value="Beta-glucanase-like"/>
</dbReference>
<protein>
    <submittedName>
        <fullName evidence="6">Glycoside hydrolase family 16 protein</fullName>
    </submittedName>
</protein>
<keyword evidence="3" id="KW-0326">Glycosidase</keyword>
<dbReference type="GO" id="GO:0004553">
    <property type="term" value="F:hydrolase activity, hydrolyzing O-glycosyl compounds"/>
    <property type="evidence" value="ECO:0007669"/>
    <property type="project" value="InterPro"/>
</dbReference>
<name>A0A165E464_9APHY</name>
<dbReference type="EMBL" id="KV427625">
    <property type="protein sequence ID" value="KZT06212.1"/>
    <property type="molecule type" value="Genomic_DNA"/>
</dbReference>
<dbReference type="GO" id="GO:0009251">
    <property type="term" value="P:glucan catabolic process"/>
    <property type="evidence" value="ECO:0007669"/>
    <property type="project" value="TreeGrafter"/>
</dbReference>
<dbReference type="InParanoid" id="A0A165E464"/>
<dbReference type="PROSITE" id="PS51762">
    <property type="entry name" value="GH16_2"/>
    <property type="match status" value="1"/>
</dbReference>
<dbReference type="PANTHER" id="PTHR10963:SF24">
    <property type="entry name" value="GLYCOSIDASE C21B10.07-RELATED"/>
    <property type="match status" value="1"/>
</dbReference>
<dbReference type="Pfam" id="PF26113">
    <property type="entry name" value="GH16_XgeA"/>
    <property type="match status" value="1"/>
</dbReference>
<dbReference type="FunFam" id="2.60.120.200:FF:000114">
    <property type="entry name" value="Probable endo-1,3(4)-beta-glucanase NFIA_089530"/>
    <property type="match status" value="1"/>
</dbReference>
<keyword evidence="7" id="KW-1185">Reference proteome</keyword>
<evidence type="ECO:0000313" key="6">
    <source>
        <dbReference type="EMBL" id="KZT06212.1"/>
    </source>
</evidence>
<dbReference type="PANTHER" id="PTHR10963">
    <property type="entry name" value="GLYCOSYL HYDROLASE-RELATED"/>
    <property type="match status" value="1"/>
</dbReference>
<dbReference type="SUPFAM" id="SSF49899">
    <property type="entry name" value="Concanavalin A-like lectins/glucanases"/>
    <property type="match status" value="1"/>
</dbReference>
<gene>
    <name evidence="6" type="ORF">LAESUDRAFT_653993</name>
</gene>
<dbReference type="Proteomes" id="UP000076871">
    <property type="component" value="Unassembled WGS sequence"/>
</dbReference>
<organism evidence="6 7">
    <name type="scientific">Laetiporus sulphureus 93-53</name>
    <dbReference type="NCBI Taxonomy" id="1314785"/>
    <lineage>
        <taxon>Eukaryota</taxon>
        <taxon>Fungi</taxon>
        <taxon>Dikarya</taxon>
        <taxon>Basidiomycota</taxon>
        <taxon>Agaricomycotina</taxon>
        <taxon>Agaricomycetes</taxon>
        <taxon>Polyporales</taxon>
        <taxon>Laetiporus</taxon>
    </lineage>
</organism>
<dbReference type="InterPro" id="IPR050546">
    <property type="entry name" value="Glycosyl_Hydrlase_16"/>
</dbReference>
<dbReference type="RefSeq" id="XP_040763952.1">
    <property type="nucleotide sequence ID" value="XM_040904462.1"/>
</dbReference>
<dbReference type="AlphaFoldDB" id="A0A165E464"/>
<evidence type="ECO:0000256" key="4">
    <source>
        <dbReference type="SAM" id="SignalP"/>
    </source>
</evidence>
<feature type="chain" id="PRO_5007856982" evidence="4">
    <location>
        <begin position="21"/>
        <end position="440"/>
    </location>
</feature>
<reference evidence="6 7" key="1">
    <citation type="journal article" date="2016" name="Mol. Biol. Evol.">
        <title>Comparative Genomics of Early-Diverging Mushroom-Forming Fungi Provides Insights into the Origins of Lignocellulose Decay Capabilities.</title>
        <authorList>
            <person name="Nagy L.G."/>
            <person name="Riley R."/>
            <person name="Tritt A."/>
            <person name="Adam C."/>
            <person name="Daum C."/>
            <person name="Floudas D."/>
            <person name="Sun H."/>
            <person name="Yadav J.S."/>
            <person name="Pangilinan J."/>
            <person name="Larsson K.H."/>
            <person name="Matsuura K."/>
            <person name="Barry K."/>
            <person name="Labutti K."/>
            <person name="Kuo R."/>
            <person name="Ohm R.A."/>
            <person name="Bhattacharya S.S."/>
            <person name="Shirouzu T."/>
            <person name="Yoshinaga Y."/>
            <person name="Martin F.M."/>
            <person name="Grigoriev I.V."/>
            <person name="Hibbett D.S."/>
        </authorList>
    </citation>
    <scope>NUCLEOTIDE SEQUENCE [LARGE SCALE GENOMIC DNA]</scope>
    <source>
        <strain evidence="6 7">93-53</strain>
    </source>
</reference>
<evidence type="ECO:0000259" key="5">
    <source>
        <dbReference type="PROSITE" id="PS51762"/>
    </source>
</evidence>
<evidence type="ECO:0000256" key="1">
    <source>
        <dbReference type="ARBA" id="ARBA00006865"/>
    </source>
</evidence>
<proteinExistence type="inferred from homology"/>
<dbReference type="STRING" id="1314785.A0A165E464"/>
<dbReference type="OrthoDB" id="192832at2759"/>
<dbReference type="Gene3D" id="2.60.120.200">
    <property type="match status" value="1"/>
</dbReference>
<keyword evidence="4" id="KW-0732">Signal</keyword>
<sequence length="440" mass="45599">MYFHLPLILLLLANAISSEAKPFLRGSDHIIRGIDSAHRHAVKRSSSFARDLRRALSGVLEERADSDSEKSYHCVSEKSAGVAVNVGGSSGQSTSTSSSTAGSGVGFGSSSVTASGTASASASSASSTAVSTSAWKLQQSYEGQSFFNGWSFYTDADPTDGTVQYVDSSTASSNNLTSITSSGSAIMRVDTTETVSGNRQSVRITTDYTYTGGLVILDAVHVPTGCGTWPAFWSNGPNWPAGGEIDIVEGVNTFTANQASIHTNPGCSLPSSDSDALTISGTVVGGTNCAAAETGDAGCGVVSTSDSSFGSGFNAISGGVYAMEWTDDGIKVWFFERSAIPSDITSGSPDPTGWATPLASWPSTDCTTSDFFYDHSAIFDTTLCGEWAGNAWDNTGSAGQSESCASITGYSTCADFVQNSGSSFADAYWEVNSVKIYQSS</sequence>
<feature type="signal peptide" evidence="4">
    <location>
        <begin position="1"/>
        <end position="20"/>
    </location>
</feature>
<evidence type="ECO:0000256" key="2">
    <source>
        <dbReference type="ARBA" id="ARBA00022801"/>
    </source>
</evidence>
<comment type="similarity">
    <text evidence="1">Belongs to the glycosyl hydrolase 16 family.</text>
</comment>
<accession>A0A165E464</accession>
<dbReference type="GeneID" id="63821492"/>
<evidence type="ECO:0000313" key="7">
    <source>
        <dbReference type="Proteomes" id="UP000076871"/>
    </source>
</evidence>
<dbReference type="InterPro" id="IPR013320">
    <property type="entry name" value="ConA-like_dom_sf"/>
</dbReference>
<feature type="domain" description="GH16" evidence="5">
    <location>
        <begin position="125"/>
        <end position="396"/>
    </location>
</feature>
<keyword evidence="2 6" id="KW-0378">Hydrolase</keyword>
<evidence type="ECO:0000256" key="3">
    <source>
        <dbReference type="ARBA" id="ARBA00023295"/>
    </source>
</evidence>